<evidence type="ECO:0000256" key="1">
    <source>
        <dbReference type="SAM" id="MobiDB-lite"/>
    </source>
</evidence>
<feature type="signal peptide" evidence="2">
    <location>
        <begin position="1"/>
        <end position="28"/>
    </location>
</feature>
<evidence type="ECO:0000256" key="2">
    <source>
        <dbReference type="SAM" id="SignalP"/>
    </source>
</evidence>
<accession>A0A2A9CWB3</accession>
<gene>
    <name evidence="3" type="ORF">ATK74_3009</name>
</gene>
<name>A0A2A9CWB3_9ACTN</name>
<organism evidence="3 4">
    <name type="scientific">Propionicimonas paludicola</name>
    <dbReference type="NCBI Taxonomy" id="185243"/>
    <lineage>
        <taxon>Bacteria</taxon>
        <taxon>Bacillati</taxon>
        <taxon>Actinomycetota</taxon>
        <taxon>Actinomycetes</taxon>
        <taxon>Propionibacteriales</taxon>
        <taxon>Nocardioidaceae</taxon>
        <taxon>Propionicimonas</taxon>
    </lineage>
</organism>
<feature type="compositionally biased region" description="Low complexity" evidence="1">
    <location>
        <begin position="27"/>
        <end position="66"/>
    </location>
</feature>
<sequence length="218" mass="22759">MSHPLRRTLLPAVLFFVLAGCAVTPPNATQTPPTTPSSLSPSPSPVATTPAASPTQTPSQTPAANTVELAGNGLGGLKFGTPEKTVAQLLTTRLGAPDERMEGVLCELNDAAPWAATVTYGGLWVQYQAKTASKKAPRTLSAWGFQLKEPFAAPLVIAGDVPLDLNFAELKKQFPDGKLTDSELGDGGQIFTLANGLTFMGYDGQPDTVMAGPISYCD</sequence>
<keyword evidence="2" id="KW-0732">Signal</keyword>
<evidence type="ECO:0000313" key="3">
    <source>
        <dbReference type="EMBL" id="PFG18421.1"/>
    </source>
</evidence>
<feature type="chain" id="PRO_5012789559" evidence="2">
    <location>
        <begin position="29"/>
        <end position="218"/>
    </location>
</feature>
<dbReference type="PROSITE" id="PS51257">
    <property type="entry name" value="PROKAR_LIPOPROTEIN"/>
    <property type="match status" value="1"/>
</dbReference>
<proteinExistence type="predicted"/>
<comment type="caution">
    <text evidence="3">The sequence shown here is derived from an EMBL/GenBank/DDBJ whole genome shotgun (WGS) entry which is preliminary data.</text>
</comment>
<reference evidence="3 4" key="1">
    <citation type="submission" date="2017-10" db="EMBL/GenBank/DDBJ databases">
        <title>Sequencing the genomes of 1000 actinobacteria strains.</title>
        <authorList>
            <person name="Klenk H.-P."/>
        </authorList>
    </citation>
    <scope>NUCLEOTIDE SEQUENCE [LARGE SCALE GENOMIC DNA]</scope>
    <source>
        <strain evidence="3 4">DSM 15597</strain>
    </source>
</reference>
<dbReference type="AlphaFoldDB" id="A0A2A9CWB3"/>
<dbReference type="RefSeq" id="WP_098461780.1">
    <property type="nucleotide sequence ID" value="NZ_PDJC01000001.1"/>
</dbReference>
<protein>
    <submittedName>
        <fullName evidence="3">Uncharacterized protein</fullName>
    </submittedName>
</protein>
<dbReference type="EMBL" id="PDJC01000001">
    <property type="protein sequence ID" value="PFG18421.1"/>
    <property type="molecule type" value="Genomic_DNA"/>
</dbReference>
<feature type="region of interest" description="Disordered" evidence="1">
    <location>
        <begin position="27"/>
        <end position="68"/>
    </location>
</feature>
<keyword evidence="4" id="KW-1185">Reference proteome</keyword>
<evidence type="ECO:0000313" key="4">
    <source>
        <dbReference type="Proteomes" id="UP000226079"/>
    </source>
</evidence>
<dbReference type="Proteomes" id="UP000226079">
    <property type="component" value="Unassembled WGS sequence"/>
</dbReference>